<proteinExistence type="predicted"/>
<reference evidence="7" key="1">
    <citation type="journal article" date="2014" name="Int. J. Syst. Evol. Microbiol.">
        <title>Complete genome sequence of Corynebacterium casei LMG S-19264T (=DSM 44701T), isolated from a smear-ripened cheese.</title>
        <authorList>
            <consortium name="US DOE Joint Genome Institute (JGI-PGF)"/>
            <person name="Walter F."/>
            <person name="Albersmeier A."/>
            <person name="Kalinowski J."/>
            <person name="Ruckert C."/>
        </authorList>
    </citation>
    <scope>NUCLEOTIDE SEQUENCE</scope>
    <source>
        <strain evidence="7">CGMCC 4.7306</strain>
    </source>
</reference>
<feature type="domain" description="HTH tetR-type" evidence="6">
    <location>
        <begin position="24"/>
        <end position="84"/>
    </location>
</feature>
<organism evidence="7 8">
    <name type="scientific">Microlunatus endophyticus</name>
    <dbReference type="NCBI Taxonomy" id="1716077"/>
    <lineage>
        <taxon>Bacteria</taxon>
        <taxon>Bacillati</taxon>
        <taxon>Actinomycetota</taxon>
        <taxon>Actinomycetes</taxon>
        <taxon>Propionibacteriales</taxon>
        <taxon>Propionibacteriaceae</taxon>
        <taxon>Microlunatus</taxon>
    </lineage>
</organism>
<sequence>MASVPSDPVRSERRPRSRRRLGEDERRAQIVRAALAVVARHGYAGASTTLIAAEAEVSKGLLWHYFADKNDLLKQAVVTTATRITDELIAELDVTAPPPELIRRSIHWIAAWSLGHRDELRAMDQISRSQRGADGLPDFTLADYEPTYASQEQLFRRGQQLGYFRPFDTRVMAVTYQGAIDMMLSYADSHPDIDIEQYADALTDIILAAVTA</sequence>
<feature type="compositionally biased region" description="Basic and acidic residues" evidence="5">
    <location>
        <begin position="9"/>
        <end position="24"/>
    </location>
</feature>
<dbReference type="InterPro" id="IPR036271">
    <property type="entry name" value="Tet_transcr_reg_TetR-rel_C_sf"/>
</dbReference>
<dbReference type="InterPro" id="IPR009057">
    <property type="entry name" value="Homeodomain-like_sf"/>
</dbReference>
<feature type="DNA-binding region" description="H-T-H motif" evidence="4">
    <location>
        <begin position="47"/>
        <end position="66"/>
    </location>
</feature>
<evidence type="ECO:0000256" key="1">
    <source>
        <dbReference type="ARBA" id="ARBA00023015"/>
    </source>
</evidence>
<dbReference type="AlphaFoldDB" id="A0A917S368"/>
<feature type="region of interest" description="Disordered" evidence="5">
    <location>
        <begin position="1"/>
        <end position="24"/>
    </location>
</feature>
<evidence type="ECO:0000313" key="7">
    <source>
        <dbReference type="EMBL" id="GGL54609.1"/>
    </source>
</evidence>
<dbReference type="InterPro" id="IPR001647">
    <property type="entry name" value="HTH_TetR"/>
</dbReference>
<dbReference type="Pfam" id="PF00440">
    <property type="entry name" value="TetR_N"/>
    <property type="match status" value="1"/>
</dbReference>
<keyword evidence="1" id="KW-0805">Transcription regulation</keyword>
<dbReference type="InterPro" id="IPR050109">
    <property type="entry name" value="HTH-type_TetR-like_transc_reg"/>
</dbReference>
<dbReference type="PANTHER" id="PTHR30055:SF234">
    <property type="entry name" value="HTH-TYPE TRANSCRIPTIONAL REGULATOR BETI"/>
    <property type="match status" value="1"/>
</dbReference>
<keyword evidence="2 4" id="KW-0238">DNA-binding</keyword>
<keyword evidence="3" id="KW-0804">Transcription</keyword>
<name>A0A917S368_9ACTN</name>
<protein>
    <submittedName>
        <fullName evidence="7">TetR family transcriptional regulator</fullName>
    </submittedName>
</protein>
<dbReference type="EMBL" id="BMMZ01000002">
    <property type="protein sequence ID" value="GGL54609.1"/>
    <property type="molecule type" value="Genomic_DNA"/>
</dbReference>
<accession>A0A917S368</accession>
<evidence type="ECO:0000256" key="3">
    <source>
        <dbReference type="ARBA" id="ARBA00023163"/>
    </source>
</evidence>
<evidence type="ECO:0000256" key="4">
    <source>
        <dbReference type="PROSITE-ProRule" id="PRU00335"/>
    </source>
</evidence>
<comment type="caution">
    <text evidence="7">The sequence shown here is derived from an EMBL/GenBank/DDBJ whole genome shotgun (WGS) entry which is preliminary data.</text>
</comment>
<dbReference type="SUPFAM" id="SSF46689">
    <property type="entry name" value="Homeodomain-like"/>
    <property type="match status" value="1"/>
</dbReference>
<dbReference type="Gene3D" id="1.10.10.60">
    <property type="entry name" value="Homeodomain-like"/>
    <property type="match status" value="1"/>
</dbReference>
<dbReference type="PROSITE" id="PS50977">
    <property type="entry name" value="HTH_TETR_2"/>
    <property type="match status" value="1"/>
</dbReference>
<gene>
    <name evidence="7" type="ORF">GCM10011575_11260</name>
</gene>
<evidence type="ECO:0000259" key="6">
    <source>
        <dbReference type="PROSITE" id="PS50977"/>
    </source>
</evidence>
<evidence type="ECO:0000313" key="8">
    <source>
        <dbReference type="Proteomes" id="UP000613840"/>
    </source>
</evidence>
<dbReference type="Gene3D" id="1.10.357.10">
    <property type="entry name" value="Tetracycline Repressor, domain 2"/>
    <property type="match status" value="1"/>
</dbReference>
<evidence type="ECO:0000256" key="2">
    <source>
        <dbReference type="ARBA" id="ARBA00023125"/>
    </source>
</evidence>
<dbReference type="SUPFAM" id="SSF48498">
    <property type="entry name" value="Tetracyclin repressor-like, C-terminal domain"/>
    <property type="match status" value="1"/>
</dbReference>
<dbReference type="GO" id="GO:0003700">
    <property type="term" value="F:DNA-binding transcription factor activity"/>
    <property type="evidence" value="ECO:0007669"/>
    <property type="project" value="TreeGrafter"/>
</dbReference>
<dbReference type="GO" id="GO:0000976">
    <property type="term" value="F:transcription cis-regulatory region binding"/>
    <property type="evidence" value="ECO:0007669"/>
    <property type="project" value="TreeGrafter"/>
</dbReference>
<keyword evidence="8" id="KW-1185">Reference proteome</keyword>
<dbReference type="Proteomes" id="UP000613840">
    <property type="component" value="Unassembled WGS sequence"/>
</dbReference>
<dbReference type="PRINTS" id="PR00455">
    <property type="entry name" value="HTHTETR"/>
</dbReference>
<evidence type="ECO:0000256" key="5">
    <source>
        <dbReference type="SAM" id="MobiDB-lite"/>
    </source>
</evidence>
<reference evidence="7" key="2">
    <citation type="submission" date="2020-09" db="EMBL/GenBank/DDBJ databases">
        <authorList>
            <person name="Sun Q."/>
            <person name="Zhou Y."/>
        </authorList>
    </citation>
    <scope>NUCLEOTIDE SEQUENCE</scope>
    <source>
        <strain evidence="7">CGMCC 4.7306</strain>
    </source>
</reference>
<dbReference type="PANTHER" id="PTHR30055">
    <property type="entry name" value="HTH-TYPE TRANSCRIPTIONAL REGULATOR RUTR"/>
    <property type="match status" value="1"/>
</dbReference>